<proteinExistence type="predicted"/>
<evidence type="ECO:0000313" key="1">
    <source>
        <dbReference type="EMBL" id="PAV58593.1"/>
    </source>
</evidence>
<gene>
    <name evidence="1" type="ORF">WR25_18686</name>
</gene>
<evidence type="ECO:0000313" key="2">
    <source>
        <dbReference type="Proteomes" id="UP000218231"/>
    </source>
</evidence>
<sequence length="85" mass="9429">MSSSLNSLLLTSLPLCNSRHHSPRSSTSQQSSELYAILDISQPSTGWIFGDGTVNGSPKRFFPSYLKNSVKQKLQSSAYKKLKHQ</sequence>
<name>A0A2A2JA92_9BILA</name>
<reference evidence="1 2" key="1">
    <citation type="journal article" date="2017" name="Curr. Biol.">
        <title>Genome architecture and evolution of a unichromosomal asexual nematode.</title>
        <authorList>
            <person name="Fradin H."/>
            <person name="Zegar C."/>
            <person name="Gutwein M."/>
            <person name="Lucas J."/>
            <person name="Kovtun M."/>
            <person name="Corcoran D."/>
            <person name="Baugh L.R."/>
            <person name="Kiontke K."/>
            <person name="Gunsalus K."/>
            <person name="Fitch D.H."/>
            <person name="Piano F."/>
        </authorList>
    </citation>
    <scope>NUCLEOTIDE SEQUENCE [LARGE SCALE GENOMIC DNA]</scope>
    <source>
        <strain evidence="1">PF1309</strain>
    </source>
</reference>
<keyword evidence="2" id="KW-1185">Reference proteome</keyword>
<accession>A0A2A2JA92</accession>
<protein>
    <submittedName>
        <fullName evidence="1">Uncharacterized protein</fullName>
    </submittedName>
</protein>
<comment type="caution">
    <text evidence="1">The sequence shown here is derived from an EMBL/GenBank/DDBJ whole genome shotgun (WGS) entry which is preliminary data.</text>
</comment>
<dbReference type="AlphaFoldDB" id="A0A2A2JA92"/>
<organism evidence="1 2">
    <name type="scientific">Diploscapter pachys</name>
    <dbReference type="NCBI Taxonomy" id="2018661"/>
    <lineage>
        <taxon>Eukaryota</taxon>
        <taxon>Metazoa</taxon>
        <taxon>Ecdysozoa</taxon>
        <taxon>Nematoda</taxon>
        <taxon>Chromadorea</taxon>
        <taxon>Rhabditida</taxon>
        <taxon>Rhabditina</taxon>
        <taxon>Rhabditomorpha</taxon>
        <taxon>Rhabditoidea</taxon>
        <taxon>Rhabditidae</taxon>
        <taxon>Diploscapter</taxon>
    </lineage>
</organism>
<dbReference type="EMBL" id="LIAE01010571">
    <property type="protein sequence ID" value="PAV58593.1"/>
    <property type="molecule type" value="Genomic_DNA"/>
</dbReference>
<dbReference type="Proteomes" id="UP000218231">
    <property type="component" value="Unassembled WGS sequence"/>
</dbReference>